<comment type="caution">
    <text evidence="3">The sequence shown here is derived from an EMBL/GenBank/DDBJ whole genome shotgun (WGS) entry which is preliminary data.</text>
</comment>
<name>A0A202EDH6_9EURY</name>
<dbReference type="EMBL" id="MWPH01000001">
    <property type="protein sequence ID" value="OVE86238.1"/>
    <property type="molecule type" value="Genomic_DNA"/>
</dbReference>
<accession>A0A202EDH6</accession>
<protein>
    <recommendedName>
        <fullName evidence="5">Histidine kinase</fullName>
    </recommendedName>
</protein>
<evidence type="ECO:0000259" key="1">
    <source>
        <dbReference type="SMART" id="SM00897"/>
    </source>
</evidence>
<dbReference type="RefSeq" id="WP_054863125.1">
    <property type="nucleotide sequence ID" value="NZ_MWPH01000001.1"/>
</dbReference>
<proteinExistence type="predicted"/>
<evidence type="ECO:0000313" key="3">
    <source>
        <dbReference type="EMBL" id="OVE86238.1"/>
    </source>
</evidence>
<dbReference type="OrthoDB" id="140075at2157"/>
<dbReference type="InterPro" id="IPR019494">
    <property type="entry name" value="FIST_C"/>
</dbReference>
<sequence length="397" mass="42405">MRTSVGTALVTDSCGRQAGERAATAAREQLSGTQVDFCQVFCPVEYDFDAVLEGIRAVVGPDTKLIGCSANGSFTQDTVGHGVAVGLVASDTLSFYTGLGTGLQENVSRAVREAVSDIPDALEDHPYAAAIALSDGLSGVGEQLALTTQQKLGPEVFIVGGSAADDHQLEATYVFHDDEVVEDGVVLGVIGADERPAMAVAHGHEPLSEPVEVTRSDGPTVYEFDGKPAFEVWKDAVRESVRAEFDVEIDDLEPSDQLLQEILCEFEFGIDQGAQYKMRWPWIEDEGGAMHFAVDIPEGTVFRVMHGRPDAQIESAAETARRARDDAGDVEIAGGFIYDCACRGIVLGDEFDTAVEAMADELEIPFVGFETYGEICMGPGQLSGYHNTTTVALLLPA</sequence>
<dbReference type="AlphaFoldDB" id="A0A202EDH6"/>
<feature type="domain" description="FIST C-domain" evidence="2">
    <location>
        <begin position="229"/>
        <end position="378"/>
    </location>
</feature>
<dbReference type="Pfam" id="PF08495">
    <property type="entry name" value="FIST"/>
    <property type="match status" value="1"/>
</dbReference>
<dbReference type="InterPro" id="IPR013702">
    <property type="entry name" value="FIST_domain_N"/>
</dbReference>
<organism evidence="3 4">
    <name type="scientific">Natronolimnobius baerhuensis</name>
    <dbReference type="NCBI Taxonomy" id="253108"/>
    <lineage>
        <taxon>Archaea</taxon>
        <taxon>Methanobacteriati</taxon>
        <taxon>Methanobacteriota</taxon>
        <taxon>Stenosarchaea group</taxon>
        <taxon>Halobacteria</taxon>
        <taxon>Halobacteriales</taxon>
        <taxon>Natrialbaceae</taxon>
        <taxon>Natronolimnobius</taxon>
    </lineage>
</organism>
<evidence type="ECO:0000259" key="2">
    <source>
        <dbReference type="SMART" id="SM01204"/>
    </source>
</evidence>
<feature type="domain" description="FIST" evidence="1">
    <location>
        <begin position="34"/>
        <end position="228"/>
    </location>
</feature>
<dbReference type="PANTHER" id="PTHR40252:SF2">
    <property type="entry name" value="BLR0328 PROTEIN"/>
    <property type="match status" value="1"/>
</dbReference>
<evidence type="ECO:0000313" key="4">
    <source>
        <dbReference type="Proteomes" id="UP000196084"/>
    </source>
</evidence>
<evidence type="ECO:0008006" key="5">
    <source>
        <dbReference type="Google" id="ProtNLM"/>
    </source>
</evidence>
<dbReference type="Pfam" id="PF10442">
    <property type="entry name" value="FIST_C"/>
    <property type="match status" value="1"/>
</dbReference>
<dbReference type="SMART" id="SM00897">
    <property type="entry name" value="FIST"/>
    <property type="match status" value="1"/>
</dbReference>
<dbReference type="PANTHER" id="PTHR40252">
    <property type="entry name" value="BLR0328 PROTEIN"/>
    <property type="match status" value="1"/>
</dbReference>
<reference evidence="3 4" key="1">
    <citation type="submission" date="2017-02" db="EMBL/GenBank/DDBJ databases">
        <title>Natronthermophilus aegyptiacus gen. nov.,sp. nov., an aerobic, extremely halophilic alkalithermophilic archaeon isolated from the athalassohaline Wadi An Natrun, Egypt.</title>
        <authorList>
            <person name="Zhao B."/>
        </authorList>
    </citation>
    <scope>NUCLEOTIDE SEQUENCE [LARGE SCALE GENOMIC DNA]</scope>
    <source>
        <strain evidence="3 4">CGMCC 1.3597</strain>
    </source>
</reference>
<keyword evidence="4" id="KW-1185">Reference proteome</keyword>
<gene>
    <name evidence="3" type="ORF">B2G88_05495</name>
</gene>
<dbReference type="Proteomes" id="UP000196084">
    <property type="component" value="Unassembled WGS sequence"/>
</dbReference>
<dbReference type="SMART" id="SM01204">
    <property type="entry name" value="FIST_C"/>
    <property type="match status" value="1"/>
</dbReference>